<dbReference type="STRING" id="1298598.JCM21714_3496"/>
<dbReference type="InterPro" id="IPR046373">
    <property type="entry name" value="Acyl-CoA_Oxase/DH_mid-dom_sf"/>
</dbReference>
<dbReference type="InterPro" id="IPR009100">
    <property type="entry name" value="AcylCoA_DH/oxidase_NM_dom_sf"/>
</dbReference>
<evidence type="ECO:0000313" key="2">
    <source>
        <dbReference type="EMBL" id="GAE94347.1"/>
    </source>
</evidence>
<dbReference type="InterPro" id="IPR024674">
    <property type="entry name" value="HpaB/PvcC/4-BUDH_N"/>
</dbReference>
<dbReference type="PANTHER" id="PTHR36117">
    <property type="entry name" value="4-HYDROXYPHENYLACETATE 3-MONOOXYGENASE-RELATED"/>
    <property type="match status" value="1"/>
</dbReference>
<dbReference type="EMBL" id="BAVS01000022">
    <property type="protein sequence ID" value="GAE94347.1"/>
    <property type="molecule type" value="Genomic_DNA"/>
</dbReference>
<dbReference type="Gene3D" id="2.40.110.10">
    <property type="entry name" value="Butyryl-CoA Dehydrogenase, subunit A, domain 2"/>
    <property type="match status" value="1"/>
</dbReference>
<name>W4VMA9_9BACI</name>
<dbReference type="GO" id="GO:0004497">
    <property type="term" value="F:monooxygenase activity"/>
    <property type="evidence" value="ECO:0007669"/>
    <property type="project" value="UniProtKB-KW"/>
</dbReference>
<dbReference type="eggNOG" id="COG2368">
    <property type="taxonomic scope" value="Bacteria"/>
</dbReference>
<dbReference type="GO" id="GO:0016627">
    <property type="term" value="F:oxidoreductase activity, acting on the CH-CH group of donors"/>
    <property type="evidence" value="ECO:0007669"/>
    <property type="project" value="InterPro"/>
</dbReference>
<gene>
    <name evidence="2" type="ORF">JCM21714_3496</name>
</gene>
<dbReference type="AlphaFoldDB" id="W4VMA9"/>
<dbReference type="SUPFAM" id="SSF56645">
    <property type="entry name" value="Acyl-CoA dehydrogenase NM domain-like"/>
    <property type="match status" value="1"/>
</dbReference>
<dbReference type="Proteomes" id="UP000019102">
    <property type="component" value="Unassembled WGS sequence"/>
</dbReference>
<sequence>MPAITGEIYKKRLKQSEVELWHNGEKIKNMLEHPVFKGIINSQALLYDAQHQFDCMTYRSPETGNLIGTSYLQPTTKEDLAKRREMIQQWARLSGGMLGRSPDYMNTILMTFASSASLLEGKDNCFPQHLIDFYNKAREEDLSFTHTFISPQVNRSLLYFEDSNEPIAAKVVAENKEGIVIKGARLLATQGGITDEIIVYSPGGMIDKVYAFAFAIPSDTKGLKFISRESFVGGGLDF</sequence>
<evidence type="ECO:0000259" key="1">
    <source>
        <dbReference type="Pfam" id="PF11794"/>
    </source>
</evidence>
<protein>
    <submittedName>
        <fullName evidence="2">4-hydroxyphenylacetate 3-monooxygenase</fullName>
    </submittedName>
</protein>
<evidence type="ECO:0000313" key="3">
    <source>
        <dbReference type="Proteomes" id="UP000019102"/>
    </source>
</evidence>
<dbReference type="Gene3D" id="1.10.3140.10">
    <property type="entry name" value="4-hydroxybutyryl-coa dehydratase, domain 1"/>
    <property type="match status" value="1"/>
</dbReference>
<keyword evidence="3" id="KW-1185">Reference proteome</keyword>
<accession>W4VMA9</accession>
<keyword evidence="2" id="KW-0560">Oxidoreductase</keyword>
<comment type="caution">
    <text evidence="2">The sequence shown here is derived from an EMBL/GenBank/DDBJ whole genome shotgun (WGS) entry which is preliminary data.</text>
</comment>
<organism evidence="2 3">
    <name type="scientific">Gracilibacillus boraciitolerans JCM 21714</name>
    <dbReference type="NCBI Taxonomy" id="1298598"/>
    <lineage>
        <taxon>Bacteria</taxon>
        <taxon>Bacillati</taxon>
        <taxon>Bacillota</taxon>
        <taxon>Bacilli</taxon>
        <taxon>Bacillales</taxon>
        <taxon>Bacillaceae</taxon>
        <taxon>Gracilibacillus</taxon>
    </lineage>
</organism>
<dbReference type="InterPro" id="IPR004925">
    <property type="entry name" value="HpaB/PvcC/4-BUDH"/>
</dbReference>
<keyword evidence="2" id="KW-0503">Monooxygenase</keyword>
<reference evidence="2 3" key="1">
    <citation type="journal article" date="2014" name="Genome Announc.">
        <title>Draft Genome Sequence of the Boron-Tolerant and Moderately Halotolerant Bacterium Gracilibacillus boraciitolerans JCM 21714T.</title>
        <authorList>
            <person name="Ahmed I."/>
            <person name="Oshima K."/>
            <person name="Suda W."/>
            <person name="Kitamura K."/>
            <person name="Iida T."/>
            <person name="Ohmori Y."/>
            <person name="Fujiwara T."/>
            <person name="Hattori M."/>
            <person name="Ohkuma M."/>
        </authorList>
    </citation>
    <scope>NUCLEOTIDE SEQUENCE [LARGE SCALE GENOMIC DNA]</scope>
    <source>
        <strain evidence="2 3">JCM 21714</strain>
    </source>
</reference>
<feature type="domain" description="HpaB/PvcC/4-BUDH N-terminal" evidence="1">
    <location>
        <begin position="5"/>
        <end position="232"/>
    </location>
</feature>
<proteinExistence type="predicted"/>
<dbReference type="Pfam" id="PF11794">
    <property type="entry name" value="HpaB_N"/>
    <property type="match status" value="1"/>
</dbReference>
<dbReference type="PANTHER" id="PTHR36117:SF3">
    <property type="entry name" value="4-HYDROXYPHENYLACETATE 3-MONOOXYGENASE-RELATED"/>
    <property type="match status" value="1"/>
</dbReference>